<protein>
    <submittedName>
        <fullName evidence="1">DUF721 domain-containing protein</fullName>
    </submittedName>
</protein>
<gene>
    <name evidence="1" type="ORF">DM558_09330</name>
</gene>
<name>A0A3Q9JJG9_9GAMM</name>
<keyword evidence="2" id="KW-1185">Reference proteome</keyword>
<sequence>MSFRPLYAKRSKSILTQMAPVKVLMQKASYLNKLQQCLNLYLSATLQEHCAVASFQNGVLTILMSNAQWATRMRYQQNKLKQQLQAHHEFHDIVKIIVKVSPKPLKQTEETNDLSLSLNTATIISETAKGITDPVLKEALERLAKHTH</sequence>
<dbReference type="Proteomes" id="UP000273143">
    <property type="component" value="Chromosome"/>
</dbReference>
<dbReference type="RefSeq" id="WP_109701991.1">
    <property type="nucleotide sequence ID" value="NZ_CP029822.1"/>
</dbReference>
<accession>A0A3Q9JJG9</accession>
<dbReference type="KEGG" id="emo:DM558_09330"/>
<reference evidence="2" key="1">
    <citation type="submission" date="2018-06" db="EMBL/GenBank/DDBJ databases">
        <title>Complete genome of Pseudomonas insecticola strain QZS01.</title>
        <authorList>
            <person name="Wang J."/>
            <person name="Su Q."/>
        </authorList>
    </citation>
    <scope>NUCLEOTIDE SEQUENCE [LARGE SCALE GENOMIC DNA]</scope>
    <source>
        <strain evidence="2">QZS01</strain>
    </source>
</reference>
<evidence type="ECO:0000313" key="1">
    <source>
        <dbReference type="EMBL" id="AZS50969.1"/>
    </source>
</evidence>
<dbReference type="EMBL" id="CP029822">
    <property type="protein sequence ID" value="AZS50969.1"/>
    <property type="molecule type" value="Genomic_DNA"/>
</dbReference>
<dbReference type="InterPro" id="IPR007922">
    <property type="entry name" value="DciA-like"/>
</dbReference>
<dbReference type="Pfam" id="PF05258">
    <property type="entry name" value="DciA"/>
    <property type="match status" value="1"/>
</dbReference>
<proteinExistence type="predicted"/>
<dbReference type="AlphaFoldDB" id="A0A3Q9JJG9"/>
<organism evidence="1 2">
    <name type="scientific">Entomomonas moraniae</name>
    <dbReference type="NCBI Taxonomy" id="2213226"/>
    <lineage>
        <taxon>Bacteria</taxon>
        <taxon>Pseudomonadati</taxon>
        <taxon>Pseudomonadota</taxon>
        <taxon>Gammaproteobacteria</taxon>
        <taxon>Pseudomonadales</taxon>
        <taxon>Pseudomonadaceae</taxon>
        <taxon>Entomomonas</taxon>
    </lineage>
</organism>
<evidence type="ECO:0000313" key="2">
    <source>
        <dbReference type="Proteomes" id="UP000273143"/>
    </source>
</evidence>